<evidence type="ECO:0000313" key="2">
    <source>
        <dbReference type="Proteomes" id="UP000050761"/>
    </source>
</evidence>
<sequence>MSTKTIPGNSQFQKPIFTFRMVMRIPGGQFLNEMDHLIFNPKCIQPPQILHGIGPPPPSREVPYFA</sequence>
<dbReference type="AlphaFoldDB" id="A0A183GWT7"/>
<reference evidence="1 2" key="1">
    <citation type="submission" date="2018-11" db="EMBL/GenBank/DDBJ databases">
        <authorList>
            <consortium name="Pathogen Informatics"/>
        </authorList>
    </citation>
    <scope>NUCLEOTIDE SEQUENCE [LARGE SCALE GENOMIC DNA]</scope>
</reference>
<dbReference type="WBParaSite" id="HPBE_0002715701-mRNA-1">
    <property type="protein sequence ID" value="HPBE_0002715701-mRNA-1"/>
    <property type="gene ID" value="HPBE_0002715701"/>
</dbReference>
<accession>A0A3P8F6M0</accession>
<dbReference type="EMBL" id="UZAH01042207">
    <property type="protein sequence ID" value="VDP61380.1"/>
    <property type="molecule type" value="Genomic_DNA"/>
</dbReference>
<dbReference type="Proteomes" id="UP000050761">
    <property type="component" value="Unassembled WGS sequence"/>
</dbReference>
<protein>
    <submittedName>
        <fullName evidence="1 3">Uncharacterized protein</fullName>
    </submittedName>
</protein>
<reference evidence="3" key="2">
    <citation type="submission" date="2019-09" db="UniProtKB">
        <authorList>
            <consortium name="WormBaseParasite"/>
        </authorList>
    </citation>
    <scope>IDENTIFICATION</scope>
</reference>
<organism evidence="2 3">
    <name type="scientific">Heligmosomoides polygyrus</name>
    <name type="common">Parasitic roundworm</name>
    <dbReference type="NCBI Taxonomy" id="6339"/>
    <lineage>
        <taxon>Eukaryota</taxon>
        <taxon>Metazoa</taxon>
        <taxon>Ecdysozoa</taxon>
        <taxon>Nematoda</taxon>
        <taxon>Chromadorea</taxon>
        <taxon>Rhabditida</taxon>
        <taxon>Rhabditina</taxon>
        <taxon>Rhabditomorpha</taxon>
        <taxon>Strongyloidea</taxon>
        <taxon>Heligmosomidae</taxon>
        <taxon>Heligmosomoides</taxon>
    </lineage>
</organism>
<evidence type="ECO:0000313" key="1">
    <source>
        <dbReference type="EMBL" id="VDP61380.1"/>
    </source>
</evidence>
<dbReference type="OrthoDB" id="5824787at2759"/>
<proteinExistence type="predicted"/>
<accession>A0A183GWT7</accession>
<keyword evidence="2" id="KW-1185">Reference proteome</keyword>
<gene>
    <name evidence="1" type="ORF">HPBE_LOCUS27156</name>
</gene>
<evidence type="ECO:0000313" key="3">
    <source>
        <dbReference type="WBParaSite" id="HPBE_0002715701-mRNA-1"/>
    </source>
</evidence>
<name>A0A183GWT7_HELPZ</name>